<dbReference type="InterPro" id="IPR036047">
    <property type="entry name" value="F-box-like_dom_sf"/>
</dbReference>
<evidence type="ECO:0000256" key="1">
    <source>
        <dbReference type="ARBA" id="ARBA00004123"/>
    </source>
</evidence>
<dbReference type="Proteomes" id="UP000632886">
    <property type="component" value="Unassembled WGS sequence"/>
</dbReference>
<accession>A0A852M0A8</accession>
<gene>
    <name evidence="18" type="primary">Skp2</name>
    <name evidence="18" type="ORF">CENBEN_R09940</name>
</gene>
<dbReference type="CDD" id="cd22114">
    <property type="entry name" value="F-box_FBXL1"/>
    <property type="match status" value="1"/>
</dbReference>
<dbReference type="GO" id="GO:0005634">
    <property type="term" value="C:nucleus"/>
    <property type="evidence" value="ECO:0007669"/>
    <property type="project" value="UniProtKB-SubCell"/>
</dbReference>
<evidence type="ECO:0000256" key="13">
    <source>
        <dbReference type="ARBA" id="ARBA00071634"/>
    </source>
</evidence>
<keyword evidence="8" id="KW-0833">Ubl conjugation pathway</keyword>
<feature type="non-terminal residue" evidence="18">
    <location>
        <position position="416"/>
    </location>
</feature>
<dbReference type="SUPFAM" id="SSF52047">
    <property type="entry name" value="RNI-like"/>
    <property type="match status" value="1"/>
</dbReference>
<evidence type="ECO:0000259" key="17">
    <source>
        <dbReference type="PROSITE" id="PS50181"/>
    </source>
</evidence>
<dbReference type="GO" id="GO:0000082">
    <property type="term" value="P:G1/S transition of mitotic cell cycle"/>
    <property type="evidence" value="ECO:0007669"/>
    <property type="project" value="UniProtKB-ARBA"/>
</dbReference>
<keyword evidence="19" id="KW-1185">Reference proteome</keyword>
<dbReference type="Gene3D" id="3.80.10.10">
    <property type="entry name" value="Ribonuclease Inhibitor"/>
    <property type="match status" value="1"/>
</dbReference>
<evidence type="ECO:0000256" key="11">
    <source>
        <dbReference type="ARBA" id="ARBA00023242"/>
    </source>
</evidence>
<keyword evidence="11" id="KW-0539">Nucleus</keyword>
<evidence type="ECO:0000256" key="12">
    <source>
        <dbReference type="ARBA" id="ARBA00056227"/>
    </source>
</evidence>
<reference evidence="18 19" key="1">
    <citation type="submission" date="2020-02" db="EMBL/GenBank/DDBJ databases">
        <title>Bird 10,000 Genomes (B10K) Project - Family phase.</title>
        <authorList>
            <person name="Zhang G."/>
        </authorList>
    </citation>
    <scope>NUCLEOTIDE SEQUENCE [LARGE SCALE GENOMIC DNA]</scope>
    <source>
        <strain evidence="18">B10K-DU-017-21</strain>
    </source>
</reference>
<dbReference type="InterPro" id="IPR032675">
    <property type="entry name" value="LRR_dom_sf"/>
</dbReference>
<dbReference type="EMBL" id="WBNK01001416">
    <property type="protein sequence ID" value="NXX97373.1"/>
    <property type="molecule type" value="Genomic_DNA"/>
</dbReference>
<proteinExistence type="predicted"/>
<dbReference type="GO" id="GO:0140767">
    <property type="term" value="F:enzyme-substrate adaptor activity"/>
    <property type="evidence" value="ECO:0007669"/>
    <property type="project" value="UniProtKB-ARBA"/>
</dbReference>
<dbReference type="GO" id="GO:0019005">
    <property type="term" value="C:SCF ubiquitin ligase complex"/>
    <property type="evidence" value="ECO:0007669"/>
    <property type="project" value="UniProtKB-ARBA"/>
</dbReference>
<comment type="pathway">
    <text evidence="3">Protein modification; protein ubiquitination.</text>
</comment>
<comment type="caution">
    <text evidence="18">The sequence shown here is derived from an EMBL/GenBank/DDBJ whole genome shotgun (WGS) entry which is preliminary data.</text>
</comment>
<comment type="subcellular location">
    <subcellularLocation>
        <location evidence="2">Cytoplasm</location>
    </subcellularLocation>
    <subcellularLocation>
        <location evidence="1">Nucleus</location>
    </subcellularLocation>
</comment>
<evidence type="ECO:0000256" key="5">
    <source>
        <dbReference type="ARBA" id="ARBA00022553"/>
    </source>
</evidence>
<dbReference type="GO" id="GO:0006511">
    <property type="term" value="P:ubiquitin-dependent protein catabolic process"/>
    <property type="evidence" value="ECO:0007669"/>
    <property type="project" value="UniProtKB-ARBA"/>
</dbReference>
<evidence type="ECO:0000256" key="7">
    <source>
        <dbReference type="ARBA" id="ARBA00022737"/>
    </source>
</evidence>
<evidence type="ECO:0000256" key="6">
    <source>
        <dbReference type="ARBA" id="ARBA00022614"/>
    </source>
</evidence>
<dbReference type="InterPro" id="IPR001810">
    <property type="entry name" value="F-box_dom"/>
</dbReference>
<keyword evidence="6" id="KW-0433">Leucine-rich repeat</keyword>
<evidence type="ECO:0000313" key="18">
    <source>
        <dbReference type="EMBL" id="NXX97373.1"/>
    </source>
</evidence>
<comment type="function">
    <text evidence="12">Substrate recognition component of a SCF (SKP1-CUL1-F-box protein) E3 ubiquitin-protein ligase complex which mediates the ubiquitination and subsequent proteasomal degradation of target proteins involved in cell cycle progression, signal transduction and transcription. Specifically recognizes phosphorylated CDKN1B/p27kip and is involved in regulation of G1/S transition. Degradation of CDKN1B/p27kip also requires CKS1. Recognizes target proteins ORC1, CDT1, RBL2, KMT2A/MLL1, CDK9, RAG2, NBN, FOXO1, UBP43, YTHDF2, and probably MYC, TOB1 and TAL1. Degradation of TAL1 also requires STUB1. Recognizes CDKN1A in association with CCNE1 or CCNE2 and CDK2. Promotes ubiquitination and destruction of CDH1 in a CK1-dependent manner, thereby regulating cell migration. Following phosphorylation in response to DNA damage, mediates 'Lys-63'-linked ubiquitination of NBN, promoting ATM recruitment to DNA damage sites and DNA repair via homologous recombination.</text>
</comment>
<dbReference type="AlphaFoldDB" id="A0A852M0A8"/>
<dbReference type="PANTHER" id="PTHR46976">
    <property type="entry name" value="PROTEIN ARABIDILLO 1"/>
    <property type="match status" value="1"/>
</dbReference>
<keyword evidence="5" id="KW-0597">Phosphoprotein</keyword>
<evidence type="ECO:0000256" key="15">
    <source>
        <dbReference type="ARBA" id="ARBA00081589"/>
    </source>
</evidence>
<feature type="compositionally biased region" description="Basic and acidic residues" evidence="16">
    <location>
        <begin position="41"/>
        <end position="52"/>
    </location>
</feature>
<evidence type="ECO:0000256" key="3">
    <source>
        <dbReference type="ARBA" id="ARBA00004906"/>
    </source>
</evidence>
<dbReference type="GO" id="GO:0005737">
    <property type="term" value="C:cytoplasm"/>
    <property type="evidence" value="ECO:0007669"/>
    <property type="project" value="UniProtKB-SubCell"/>
</dbReference>
<evidence type="ECO:0000256" key="8">
    <source>
        <dbReference type="ARBA" id="ARBA00022786"/>
    </source>
</evidence>
<evidence type="ECO:0000313" key="19">
    <source>
        <dbReference type="Proteomes" id="UP000632886"/>
    </source>
</evidence>
<protein>
    <recommendedName>
        <fullName evidence="13">S-phase kinase-associated protein 2</fullName>
    </recommendedName>
    <alternativeName>
        <fullName evidence="15">Cyclin-A/CDK2-associated protein p45</fullName>
    </alternativeName>
    <alternativeName>
        <fullName evidence="14">F-box protein Skp2</fullName>
    </alternativeName>
</protein>
<dbReference type="Pfam" id="PF12937">
    <property type="entry name" value="F-box-like"/>
    <property type="match status" value="1"/>
</dbReference>
<evidence type="ECO:0000256" key="14">
    <source>
        <dbReference type="ARBA" id="ARBA00077776"/>
    </source>
</evidence>
<keyword evidence="7" id="KW-0677">Repeat</keyword>
<keyword evidence="10" id="KW-0007">Acetylation</keyword>
<dbReference type="PANTHER" id="PTHR46976:SF1">
    <property type="entry name" value="PROTEIN ARABIDILLO 1"/>
    <property type="match status" value="1"/>
</dbReference>
<dbReference type="GO" id="GO:1905168">
    <property type="term" value="P:positive regulation of double-strand break repair via homologous recombination"/>
    <property type="evidence" value="ECO:0007669"/>
    <property type="project" value="UniProtKB-ARBA"/>
</dbReference>
<dbReference type="PROSITE" id="PS50181">
    <property type="entry name" value="FBOX"/>
    <property type="match status" value="1"/>
</dbReference>
<dbReference type="SUPFAM" id="SSF81383">
    <property type="entry name" value="F-box domain"/>
    <property type="match status" value="1"/>
</dbReference>
<feature type="non-terminal residue" evidence="18">
    <location>
        <position position="1"/>
    </location>
</feature>
<evidence type="ECO:0000256" key="2">
    <source>
        <dbReference type="ARBA" id="ARBA00004496"/>
    </source>
</evidence>
<name>A0A852M0A8_9AVES</name>
<keyword evidence="4" id="KW-0963">Cytoplasm</keyword>
<dbReference type="SMART" id="SM00367">
    <property type="entry name" value="LRR_CC"/>
    <property type="match status" value="4"/>
</dbReference>
<evidence type="ECO:0000256" key="9">
    <source>
        <dbReference type="ARBA" id="ARBA00022843"/>
    </source>
</evidence>
<evidence type="ECO:0000256" key="4">
    <source>
        <dbReference type="ARBA" id="ARBA00022490"/>
    </source>
</evidence>
<evidence type="ECO:0000256" key="10">
    <source>
        <dbReference type="ARBA" id="ARBA00022990"/>
    </source>
</evidence>
<dbReference type="SMART" id="SM00256">
    <property type="entry name" value="FBOX"/>
    <property type="match status" value="1"/>
</dbReference>
<feature type="region of interest" description="Disordered" evidence="16">
    <location>
        <begin position="29"/>
        <end position="68"/>
    </location>
</feature>
<organism evidence="18 19">
    <name type="scientific">Centropus bengalensis</name>
    <name type="common">lesser coucal</name>
    <dbReference type="NCBI Taxonomy" id="1463675"/>
    <lineage>
        <taxon>Eukaryota</taxon>
        <taxon>Metazoa</taxon>
        <taxon>Chordata</taxon>
        <taxon>Craniata</taxon>
        <taxon>Vertebrata</taxon>
        <taxon>Euteleostomi</taxon>
        <taxon>Archelosauria</taxon>
        <taxon>Archosauria</taxon>
        <taxon>Dinosauria</taxon>
        <taxon>Saurischia</taxon>
        <taxon>Theropoda</taxon>
        <taxon>Coelurosauria</taxon>
        <taxon>Aves</taxon>
        <taxon>Neognathae</taxon>
        <taxon>Neoaves</taxon>
        <taxon>Otidimorphae</taxon>
        <taxon>Cuculiformes</taxon>
        <taxon>Centropidae</taxon>
        <taxon>Centropus</taxon>
    </lineage>
</organism>
<feature type="domain" description="F-box" evidence="17">
    <location>
        <begin position="87"/>
        <end position="134"/>
    </location>
</feature>
<dbReference type="InterPro" id="IPR006553">
    <property type="entry name" value="Leu-rich_rpt_Cys-con_subtyp"/>
</dbReference>
<dbReference type="FunFam" id="3.80.10.10:FF:000105">
    <property type="entry name" value="S-phase kinase-associated protein 2"/>
    <property type="match status" value="1"/>
</dbReference>
<dbReference type="GO" id="GO:0070534">
    <property type="term" value="P:protein K63-linked ubiquitination"/>
    <property type="evidence" value="ECO:0007669"/>
    <property type="project" value="UniProtKB-ARBA"/>
</dbReference>
<sequence>VCRKHLQEIPSDSSNVSPNLACSWDSGRALEPSSTGVPALKKGDENTLRDLQESPFSPPLKRQKTREVEKDLDLGCRPRLYEEAESGVSWDALPDELLLSIFAYLPLHDLLLGASLTCKRWHNLSMDECLWQSLDLAAANLPPGVIGQLLPAGVTIFRCPRSSIRSPFFKTDRPLRVQHMDLSNCTVSVGALESILCRCKRLQNLSLEGLAISDIIMMSIAENPNMTRLNLCGCSGFSPETLGVMLNNCFMLQELNLSWCDFTCSHIKVTVHNITATITQLNLSGYRQNLQISDVKVLVERCPLISNLDLSDSVMLKAECFQYFYQLSFLEHLSLSRCYQISPTSLLQLAKHTTLKTLQVFGIVSDCSLRLLRATYPHIAINASCFTNIARPSFGIEDRRMIWGMKCRLSLKSPNK</sequence>
<evidence type="ECO:0000256" key="16">
    <source>
        <dbReference type="SAM" id="MobiDB-lite"/>
    </source>
</evidence>
<keyword evidence="9" id="KW-0832">Ubl conjugation</keyword>